<accession>A0A8S0PJC9</accession>
<dbReference type="Gramene" id="OE9A103725T1">
    <property type="protein sequence ID" value="OE9A103725C1"/>
    <property type="gene ID" value="OE9A103725"/>
</dbReference>
<protein>
    <submittedName>
        <fullName evidence="1">Uncharacterized protein</fullName>
    </submittedName>
</protein>
<evidence type="ECO:0000313" key="1">
    <source>
        <dbReference type="EMBL" id="CAA2952733.1"/>
    </source>
</evidence>
<dbReference type="Proteomes" id="UP000594638">
    <property type="component" value="Unassembled WGS sequence"/>
</dbReference>
<comment type="caution">
    <text evidence="1">The sequence shown here is derived from an EMBL/GenBank/DDBJ whole genome shotgun (WGS) entry which is preliminary data.</text>
</comment>
<evidence type="ECO:0000313" key="2">
    <source>
        <dbReference type="Proteomes" id="UP000594638"/>
    </source>
</evidence>
<keyword evidence="2" id="KW-1185">Reference proteome</keyword>
<dbReference type="AlphaFoldDB" id="A0A8S0PJC9"/>
<reference evidence="1 2" key="1">
    <citation type="submission" date="2019-12" db="EMBL/GenBank/DDBJ databases">
        <authorList>
            <person name="Alioto T."/>
            <person name="Alioto T."/>
            <person name="Gomez Garrido J."/>
        </authorList>
    </citation>
    <scope>NUCLEOTIDE SEQUENCE [LARGE SCALE GENOMIC DNA]</scope>
</reference>
<name>A0A8S0PJC9_OLEEU</name>
<organism evidence="1 2">
    <name type="scientific">Olea europaea subsp. europaea</name>
    <dbReference type="NCBI Taxonomy" id="158383"/>
    <lineage>
        <taxon>Eukaryota</taxon>
        <taxon>Viridiplantae</taxon>
        <taxon>Streptophyta</taxon>
        <taxon>Embryophyta</taxon>
        <taxon>Tracheophyta</taxon>
        <taxon>Spermatophyta</taxon>
        <taxon>Magnoliopsida</taxon>
        <taxon>eudicotyledons</taxon>
        <taxon>Gunneridae</taxon>
        <taxon>Pentapetalae</taxon>
        <taxon>asterids</taxon>
        <taxon>lamiids</taxon>
        <taxon>Lamiales</taxon>
        <taxon>Oleaceae</taxon>
        <taxon>Oleeae</taxon>
        <taxon>Olea</taxon>
    </lineage>
</organism>
<gene>
    <name evidence="1" type="ORF">OLEA9_A103725</name>
</gene>
<sequence length="129" mass="14376">MVCRPCPKRVLVAVGTQPDFQAFIGNLWNPMCRPCPGRIMAMVVSRTRCVGNVRDASRPRQGCNQVISWTWCPGNFGDALGLLQGFSLISRHFQRVSGTQCVDHVQDTAGMQLDLQAFLGSFWDTMCRP</sequence>
<dbReference type="EMBL" id="CACTIH010000084">
    <property type="protein sequence ID" value="CAA2952733.1"/>
    <property type="molecule type" value="Genomic_DNA"/>
</dbReference>
<proteinExistence type="predicted"/>